<dbReference type="HOGENOM" id="CLU_3148772_0_0_9"/>
<keyword evidence="2" id="KW-1185">Reference proteome</keyword>
<accession>B0MIJ7</accession>
<sequence length="48" mass="5577">MKFSYATILLCHIYLITRCAKEKGICAFLGFAKQGLIVYNTHVYYKEI</sequence>
<comment type="caution">
    <text evidence="1">The sequence shown here is derived from an EMBL/GenBank/DDBJ whole genome shotgun (WGS) entry which is preliminary data.</text>
</comment>
<evidence type="ECO:0000313" key="2">
    <source>
        <dbReference type="Proteomes" id="UP000004935"/>
    </source>
</evidence>
<proteinExistence type="predicted"/>
<dbReference type="AlphaFoldDB" id="B0MIJ7"/>
<organism evidence="1 2">
    <name type="scientific">Anaerostipes caccae (strain DSM 14662 / CCUG 47493 / JCM 13470 / NCIMB 13811 / L1-92)</name>
    <dbReference type="NCBI Taxonomy" id="411490"/>
    <lineage>
        <taxon>Bacteria</taxon>
        <taxon>Bacillati</taxon>
        <taxon>Bacillota</taxon>
        <taxon>Clostridia</taxon>
        <taxon>Lachnospirales</taxon>
        <taxon>Lachnospiraceae</taxon>
        <taxon>Anaerostipes</taxon>
    </lineage>
</organism>
<reference evidence="1" key="1">
    <citation type="submission" date="2007-11" db="EMBL/GenBank/DDBJ databases">
        <authorList>
            <person name="Fulton L."/>
            <person name="Clifton S."/>
            <person name="Fulton B."/>
            <person name="Xu J."/>
            <person name="Minx P."/>
            <person name="Pepin K.H."/>
            <person name="Johnson M."/>
            <person name="Thiruvilangam P."/>
            <person name="Bhonagiri V."/>
            <person name="Nash W.E."/>
            <person name="Mardis E.R."/>
            <person name="Wilson R.K."/>
        </authorList>
    </citation>
    <scope>NUCLEOTIDE SEQUENCE [LARGE SCALE GENOMIC DNA]</scope>
    <source>
        <strain evidence="1">DSM 14662</strain>
    </source>
</reference>
<name>B0MIJ7_ANACD</name>
<gene>
    <name evidence="1" type="ORF">ANACAC_03453</name>
</gene>
<dbReference type="EMBL" id="ABAX03000037">
    <property type="protein sequence ID" value="EDR96122.1"/>
    <property type="molecule type" value="Genomic_DNA"/>
</dbReference>
<protein>
    <submittedName>
        <fullName evidence="1">Uncharacterized protein</fullName>
    </submittedName>
</protein>
<dbReference type="STRING" id="411490.ANACAC_03453"/>
<reference evidence="1" key="2">
    <citation type="submission" date="2013-11" db="EMBL/GenBank/DDBJ databases">
        <title>Draft genome sequence of Anaerostipes caccae (DSM 14662).</title>
        <authorList>
            <person name="Sudarsanam P."/>
            <person name="Ley R."/>
            <person name="Guruge J."/>
            <person name="Turnbaugh P.J."/>
            <person name="Mahowald M."/>
            <person name="Liep D."/>
            <person name="Gordon J."/>
        </authorList>
    </citation>
    <scope>NUCLEOTIDE SEQUENCE</scope>
    <source>
        <strain evidence="1">DSM 14662</strain>
    </source>
</reference>
<dbReference type="Proteomes" id="UP000004935">
    <property type="component" value="Unassembled WGS sequence"/>
</dbReference>
<evidence type="ECO:0000313" key="1">
    <source>
        <dbReference type="EMBL" id="EDR96122.1"/>
    </source>
</evidence>